<feature type="domain" description="DUF5016" evidence="1">
    <location>
        <begin position="12"/>
        <end position="121"/>
    </location>
</feature>
<protein>
    <recommendedName>
        <fullName evidence="6">DUF5125 domain-containing protein</fullName>
    </recommendedName>
</protein>
<evidence type="ECO:0000313" key="5">
    <source>
        <dbReference type="Proteomes" id="UP000616201"/>
    </source>
</evidence>
<comment type="caution">
    <text evidence="4">The sequence shown here is derived from an EMBL/GenBank/DDBJ whole genome shotgun (WGS) entry which is preliminary data.</text>
</comment>
<gene>
    <name evidence="4" type="ORF">C4F49_10490</name>
</gene>
<dbReference type="RefSeq" id="WP_196934283.1">
    <property type="nucleotide sequence ID" value="NZ_MU158697.1"/>
</dbReference>
<keyword evidence="5" id="KW-1185">Reference proteome</keyword>
<dbReference type="InterPro" id="IPR032184">
    <property type="entry name" value="DUF5016"/>
</dbReference>
<sequence length="442" mass="48124">MKRINIKLYGFLALLSLLIACEKSENTAAGNPVIDLKTEFASALFGDSLNFEIGVSDADVPLSTVKVQLFYTDDMVQETVIRTKENGTYSGKIWIPFYKDVPNGVATIKVVLQNINKTITEESHDLSLSRPNFPYLTLVSESREYRMEKVADNEYVASENFPFSVKAYIKAPKVGNQGNEMTFGYEGTSVVYGSIANIPFSNSSSGVYNISFNTLNYSASPFIIAYAVNGTVMNRTNDELFYVDVNLTKDQEVVIDGIEDLSDWWIDSDFITNDGTSLKFAAMTGKYRITADFAKKYFVVEAMLGNSLATLQADGTGAIWIIGEGVGKPSLANAVGWTTEKALCLAPIGGKKYQITVKAGETINATNINFKFFHQKNWGGEFSGTTLTTTSDVILIGNGNNGRDSGNLGFVSGKSLTAGKTYVFTVDLSAGNDKAVLAVVEK</sequence>
<evidence type="ECO:0000259" key="3">
    <source>
        <dbReference type="Pfam" id="PF17165"/>
    </source>
</evidence>
<dbReference type="PROSITE" id="PS51257">
    <property type="entry name" value="PROKAR_LIPOPROTEIN"/>
    <property type="match status" value="1"/>
</dbReference>
<name>A0A928V0W4_9SPHI</name>
<organism evidence="4 5">
    <name type="scientific">Sphingobacterium hungaricum</name>
    <dbReference type="NCBI Taxonomy" id="2082723"/>
    <lineage>
        <taxon>Bacteria</taxon>
        <taxon>Pseudomonadati</taxon>
        <taxon>Bacteroidota</taxon>
        <taxon>Sphingobacteriia</taxon>
        <taxon>Sphingobacteriales</taxon>
        <taxon>Sphingobacteriaceae</taxon>
        <taxon>Sphingobacterium</taxon>
    </lineage>
</organism>
<feature type="domain" description="DUF5125" evidence="2">
    <location>
        <begin position="126"/>
        <end position="304"/>
    </location>
</feature>
<dbReference type="AlphaFoldDB" id="A0A928V0W4"/>
<dbReference type="EMBL" id="PRDK01000005">
    <property type="protein sequence ID" value="MBE8714109.1"/>
    <property type="molecule type" value="Genomic_DNA"/>
</dbReference>
<dbReference type="InterPro" id="IPR033429">
    <property type="entry name" value="DUF5125"/>
</dbReference>
<dbReference type="Pfam" id="PF17163">
    <property type="entry name" value="DUF5125"/>
    <property type="match status" value="1"/>
</dbReference>
<dbReference type="InterPro" id="IPR033430">
    <property type="entry name" value="DUF5121"/>
</dbReference>
<dbReference type="Pfam" id="PF17165">
    <property type="entry name" value="DUF5121"/>
    <property type="match status" value="1"/>
</dbReference>
<evidence type="ECO:0000259" key="1">
    <source>
        <dbReference type="Pfam" id="PF16408"/>
    </source>
</evidence>
<feature type="domain" description="DUF5121" evidence="3">
    <location>
        <begin position="314"/>
        <end position="428"/>
    </location>
</feature>
<evidence type="ECO:0008006" key="6">
    <source>
        <dbReference type="Google" id="ProtNLM"/>
    </source>
</evidence>
<accession>A0A928V0W4</accession>
<reference evidence="4" key="1">
    <citation type="submission" date="2018-02" db="EMBL/GenBank/DDBJ databases">
        <authorList>
            <person name="Vasarhelyi B.M."/>
            <person name="Deshmukh S."/>
            <person name="Balint B."/>
            <person name="Kukolya J."/>
        </authorList>
    </citation>
    <scope>NUCLEOTIDE SEQUENCE</scope>
    <source>
        <strain evidence="4">KB22</strain>
    </source>
</reference>
<dbReference type="Pfam" id="PF16408">
    <property type="entry name" value="DUF5016"/>
    <property type="match status" value="1"/>
</dbReference>
<evidence type="ECO:0000259" key="2">
    <source>
        <dbReference type="Pfam" id="PF17163"/>
    </source>
</evidence>
<evidence type="ECO:0000313" key="4">
    <source>
        <dbReference type="EMBL" id="MBE8714109.1"/>
    </source>
</evidence>
<dbReference type="Proteomes" id="UP000616201">
    <property type="component" value="Unassembled WGS sequence"/>
</dbReference>
<proteinExistence type="predicted"/>